<comment type="subcellular location">
    <subcellularLocation>
        <location evidence="1">Secreted</location>
        <location evidence="1">Extracellular space</location>
    </subcellularLocation>
</comment>
<protein>
    <recommendedName>
        <fullName evidence="12">Hemicentin-1</fullName>
    </recommendedName>
</protein>
<sequence>MPRFWMFYALALVCVVKCFAVNASCNHCLEDSDCSDFCENKYEQPKCADQGYYGSNFRCCVCKGLAKRHRPDPCTSNHDCATHHCHSSHEVPYCDHAHNHCECAHCLSDHDCRSTQCHAGEVPFCRSHTCECHRHVYGNWQPWSTWSSCSSTCGHGTMTRTRHCDTEPTHPCQGQSSEEYTCNNAPCAVWSNWSAWSSCSLTCGTGTQSRTRTCSGSHPCSGDPTETRSCKDSVCSAVDGGWTNWSDWGSCSTTCGYGQKRRFRSCSNPSPEYGGLDCSGESTELMNCLGGNCTADGDWSKWMSWSTCSNTCGTGWKIRSRECNNPPPFLGGQTCNGLGYAVDSCIVSACAVDGGWADWMGWSTCSESTVNGMQFRYRSCTNPGPSHGGMNCNGSSMEMTNCSHPPAIDGSWGHWSSWDTCSATCGPGVQIRTRNCTHPAPQNGGLPCPGSGIESKNCSATSVCIVDGGWSNWNAWSPCSSPTGDGWRIRARTCSNPSPLNGGHDCVGLSFNSVACSLTPTFEDGGWSSWEEWSSCSVSCGVGVHSRSRSCTNPAPLGGGKDCSGNDIESSTCDAGICAVDGGWNLWTAWTPCSVTCGSGEQTRHRKCSNPEPVFGGKPCSGESTESKNCHLRFCSVDGAWSSWLWSSCSSTCGSGWRIKGRTCTNPAPLNGGKPCSGHNHFQESCSLQPCPVDGGWTDWHVVSGCSVTCGSGLQKRTRTCTNPPPAFGGKSCSGNDTDHIPCMPKHCSVDGEWSNWKSWSTCSNTCGEGYMMRVRSCNNPSPAYGGKECPDTSYTLQSCNLRHCPVDGEWNAWTGWSACSVTCGSGRETRTRHCNNPAPEYGGKMCPGNTTESKSCYPAYCSVDGGWSVWQTWGRCSVTCGNGVRNRARSCNNPVPQYGGNQCTGDATEIHFCHERSCPVDGAWSIWSGWGSCSRTCGDGTRIRSRSCTNPAPLHGGHYCYGHYQESMPCYLTSCPVDGHWANWMAWTSCSSTCGYGVKTRAHTCTNPAPSHGGKDCSGSSYESHSCQMTACSVDGQWADWMAWTSCSSTCGDSVRTRARTCTNPAPSQGGQDCAGSSQESHSCHMAPCSVDGGWSAWIAWSPCSSSCGNGQKTRARSCVNPAPSAGGKDCVGSIYEMQPCFGTACSVDGGWGAWATWSHCSKTCGSGVESRARSCDSPTPSGGGQPCPGDTTETRTCNLGICAIDGHWSDWMRWSPCSSTCGSGMKTRARMCTNPAPSQGGKDCVGSPYEMQQCFEIICPVDGNWGDWSSWSQCSASCGGGNEVRSRNCSNPAPSHGGKPCAGDPTQSQTCANTTCPVGPECPSCDENLNCQWGSVCDVSETCMIRSFPHSPFTVHCSKIQDCEFEKSKLPKGEIFCCYDRSCLTTYLGLTP</sequence>
<dbReference type="InterPro" id="IPR000884">
    <property type="entry name" value="TSP1_rpt"/>
</dbReference>
<dbReference type="PRINTS" id="PR01705">
    <property type="entry name" value="TSP1REPEAT"/>
</dbReference>
<dbReference type="PANTHER" id="PTHR22906">
    <property type="entry name" value="PROPERDIN"/>
    <property type="match status" value="1"/>
</dbReference>
<dbReference type="FunFam" id="2.20.100.10:FF:000002">
    <property type="entry name" value="Unc-5 netrin receptor C"/>
    <property type="match status" value="3"/>
</dbReference>
<dbReference type="Proteomes" id="UP000005408">
    <property type="component" value="Unassembled WGS sequence"/>
</dbReference>
<dbReference type="InterPro" id="IPR036383">
    <property type="entry name" value="TSP1_rpt_sf"/>
</dbReference>
<dbReference type="FunFam" id="2.20.100.10:FF:000001">
    <property type="entry name" value="semaphorin-5A isoform X1"/>
    <property type="match status" value="5"/>
</dbReference>
<name>A0A8W8N5U6_MAGGI</name>
<keyword evidence="6" id="KW-0106">Calcium</keyword>
<dbReference type="FunFam" id="2.20.100.10:FF:000067">
    <property type="entry name" value="Hemicentin 1"/>
    <property type="match status" value="1"/>
</dbReference>
<keyword evidence="2" id="KW-0964">Secreted</keyword>
<keyword evidence="4 9" id="KW-0732">Signal</keyword>
<feature type="chain" id="PRO_5036452220" description="Hemicentin-1" evidence="9">
    <location>
        <begin position="21"/>
        <end position="1394"/>
    </location>
</feature>
<keyword evidence="5" id="KW-0677">Repeat</keyword>
<evidence type="ECO:0000256" key="2">
    <source>
        <dbReference type="ARBA" id="ARBA00022525"/>
    </source>
</evidence>
<reference evidence="10" key="1">
    <citation type="submission" date="2022-08" db="UniProtKB">
        <authorList>
            <consortium name="EnsemblMetazoa"/>
        </authorList>
    </citation>
    <scope>IDENTIFICATION</scope>
    <source>
        <strain evidence="10">05x7-T-G4-1.051#20</strain>
    </source>
</reference>
<evidence type="ECO:0000256" key="3">
    <source>
        <dbReference type="ARBA" id="ARBA00022536"/>
    </source>
</evidence>
<evidence type="ECO:0000256" key="5">
    <source>
        <dbReference type="ARBA" id="ARBA00022737"/>
    </source>
</evidence>
<evidence type="ECO:0000256" key="4">
    <source>
        <dbReference type="ARBA" id="ARBA00022729"/>
    </source>
</evidence>
<dbReference type="PANTHER" id="PTHR22906:SF21">
    <property type="entry name" value="SEMA DOMAIN-CONTAINING PROTEIN"/>
    <property type="match status" value="1"/>
</dbReference>
<evidence type="ECO:0000256" key="7">
    <source>
        <dbReference type="ARBA" id="ARBA00023157"/>
    </source>
</evidence>
<evidence type="ECO:0000313" key="10">
    <source>
        <dbReference type="EnsemblMetazoa" id="G4787.4:cds"/>
    </source>
</evidence>
<dbReference type="InterPro" id="IPR052065">
    <property type="entry name" value="Compl_asym_regulator"/>
</dbReference>
<dbReference type="PROSITE" id="PS50092">
    <property type="entry name" value="TSP1"/>
    <property type="match status" value="21"/>
</dbReference>
<dbReference type="SUPFAM" id="SSF82895">
    <property type="entry name" value="TSP-1 type 1 repeat"/>
    <property type="match status" value="21"/>
</dbReference>
<evidence type="ECO:0000313" key="11">
    <source>
        <dbReference type="Proteomes" id="UP000005408"/>
    </source>
</evidence>
<evidence type="ECO:0000256" key="9">
    <source>
        <dbReference type="SAM" id="SignalP"/>
    </source>
</evidence>
<keyword evidence="7" id="KW-1015">Disulfide bond</keyword>
<evidence type="ECO:0000256" key="6">
    <source>
        <dbReference type="ARBA" id="ARBA00022837"/>
    </source>
</evidence>
<dbReference type="Pfam" id="PF00090">
    <property type="entry name" value="TSP_1"/>
    <property type="match status" value="21"/>
</dbReference>
<accession>A0A8W8N5U6</accession>
<evidence type="ECO:0000256" key="8">
    <source>
        <dbReference type="ARBA" id="ARBA00023180"/>
    </source>
</evidence>
<organism evidence="10 11">
    <name type="scientific">Magallana gigas</name>
    <name type="common">Pacific oyster</name>
    <name type="synonym">Crassostrea gigas</name>
    <dbReference type="NCBI Taxonomy" id="29159"/>
    <lineage>
        <taxon>Eukaryota</taxon>
        <taxon>Metazoa</taxon>
        <taxon>Spiralia</taxon>
        <taxon>Lophotrochozoa</taxon>
        <taxon>Mollusca</taxon>
        <taxon>Bivalvia</taxon>
        <taxon>Autobranchia</taxon>
        <taxon>Pteriomorphia</taxon>
        <taxon>Ostreida</taxon>
        <taxon>Ostreoidea</taxon>
        <taxon>Ostreidae</taxon>
        <taxon>Magallana</taxon>
    </lineage>
</organism>
<proteinExistence type="predicted"/>
<dbReference type="FunFam" id="2.20.100.10:FF:000007">
    <property type="entry name" value="Thrombospondin 1"/>
    <property type="match status" value="10"/>
</dbReference>
<evidence type="ECO:0008006" key="12">
    <source>
        <dbReference type="Google" id="ProtNLM"/>
    </source>
</evidence>
<dbReference type="Gene3D" id="2.20.100.10">
    <property type="entry name" value="Thrombospondin type-1 (TSP1) repeat"/>
    <property type="match status" value="21"/>
</dbReference>
<dbReference type="EnsemblMetazoa" id="G4787.4">
    <property type="protein sequence ID" value="G4787.4:cds"/>
    <property type="gene ID" value="G4787"/>
</dbReference>
<evidence type="ECO:0000256" key="1">
    <source>
        <dbReference type="ARBA" id="ARBA00004239"/>
    </source>
</evidence>
<dbReference type="SMART" id="SM00209">
    <property type="entry name" value="TSP1"/>
    <property type="match status" value="21"/>
</dbReference>
<feature type="signal peptide" evidence="9">
    <location>
        <begin position="1"/>
        <end position="20"/>
    </location>
</feature>
<keyword evidence="8" id="KW-0325">Glycoprotein</keyword>
<keyword evidence="3" id="KW-0245">EGF-like domain</keyword>
<dbReference type="GO" id="GO:0005576">
    <property type="term" value="C:extracellular region"/>
    <property type="evidence" value="ECO:0007669"/>
    <property type="project" value="UniProtKB-SubCell"/>
</dbReference>
<keyword evidence="11" id="KW-1185">Reference proteome</keyword>